<feature type="domain" description="RRN6 beta-propeller" evidence="2">
    <location>
        <begin position="1"/>
        <end position="244"/>
    </location>
</feature>
<keyword evidence="5" id="KW-1185">Reference proteome</keyword>
<feature type="non-terminal residue" evidence="4">
    <location>
        <position position="1"/>
    </location>
</feature>
<dbReference type="Pfam" id="PF20640">
    <property type="entry name" value="Rrn6_HB"/>
    <property type="match status" value="1"/>
</dbReference>
<dbReference type="GO" id="GO:0070860">
    <property type="term" value="C:RNA polymerase I core factor complex"/>
    <property type="evidence" value="ECO:0007669"/>
    <property type="project" value="TreeGrafter"/>
</dbReference>
<dbReference type="InParanoid" id="A0A3N4KQE7"/>
<reference evidence="4 5" key="1">
    <citation type="journal article" date="2018" name="Nat. Ecol. Evol.">
        <title>Pezizomycetes genomes reveal the molecular basis of ectomycorrhizal truffle lifestyle.</title>
        <authorList>
            <person name="Murat C."/>
            <person name="Payen T."/>
            <person name="Noel B."/>
            <person name="Kuo A."/>
            <person name="Morin E."/>
            <person name="Chen J."/>
            <person name="Kohler A."/>
            <person name="Krizsan K."/>
            <person name="Balestrini R."/>
            <person name="Da Silva C."/>
            <person name="Montanini B."/>
            <person name="Hainaut M."/>
            <person name="Levati E."/>
            <person name="Barry K.W."/>
            <person name="Belfiori B."/>
            <person name="Cichocki N."/>
            <person name="Clum A."/>
            <person name="Dockter R.B."/>
            <person name="Fauchery L."/>
            <person name="Guy J."/>
            <person name="Iotti M."/>
            <person name="Le Tacon F."/>
            <person name="Lindquist E.A."/>
            <person name="Lipzen A."/>
            <person name="Malagnac F."/>
            <person name="Mello A."/>
            <person name="Molinier V."/>
            <person name="Miyauchi S."/>
            <person name="Poulain J."/>
            <person name="Riccioni C."/>
            <person name="Rubini A."/>
            <person name="Sitrit Y."/>
            <person name="Splivallo R."/>
            <person name="Traeger S."/>
            <person name="Wang M."/>
            <person name="Zifcakova L."/>
            <person name="Wipf D."/>
            <person name="Zambonelli A."/>
            <person name="Paolocci F."/>
            <person name="Nowrousian M."/>
            <person name="Ottonello S."/>
            <person name="Baldrian P."/>
            <person name="Spatafora J.W."/>
            <person name="Henrissat B."/>
            <person name="Nagy L.G."/>
            <person name="Aury J.M."/>
            <person name="Wincker P."/>
            <person name="Grigoriev I.V."/>
            <person name="Bonfante P."/>
            <person name="Martin F.M."/>
        </authorList>
    </citation>
    <scope>NUCLEOTIDE SEQUENCE [LARGE SCALE GENOMIC DNA]</scope>
    <source>
        <strain evidence="4 5">CCBAS932</strain>
    </source>
</reference>
<feature type="domain" description="RRN6 helical bundle" evidence="3">
    <location>
        <begin position="368"/>
        <end position="529"/>
    </location>
</feature>
<dbReference type="Proteomes" id="UP000277580">
    <property type="component" value="Unassembled WGS sequence"/>
</dbReference>
<dbReference type="GO" id="GO:0042790">
    <property type="term" value="P:nucleolar large rRNA transcription by RNA polymerase I"/>
    <property type="evidence" value="ECO:0007669"/>
    <property type="project" value="TreeGrafter"/>
</dbReference>
<accession>A0A3N4KQE7</accession>
<dbReference type="GO" id="GO:0001179">
    <property type="term" value="F:RNA polymerase I general transcription initiation factor binding"/>
    <property type="evidence" value="ECO:0007669"/>
    <property type="project" value="TreeGrafter"/>
</dbReference>
<proteinExistence type="predicted"/>
<evidence type="ECO:0000256" key="1">
    <source>
        <dbReference type="SAM" id="MobiDB-lite"/>
    </source>
</evidence>
<protein>
    <submittedName>
        <fullName evidence="4">Uncharacterized protein</fullName>
    </submittedName>
</protein>
<dbReference type="InterPro" id="IPR019350">
    <property type="entry name" value="RNA_pol_I-sp_TIF_RRN6-like"/>
</dbReference>
<dbReference type="GO" id="GO:0001163">
    <property type="term" value="F:RNA polymerase I transcription regulatory region sequence-specific DNA binding"/>
    <property type="evidence" value="ECO:0007669"/>
    <property type="project" value="TreeGrafter"/>
</dbReference>
<dbReference type="PANTHER" id="PTHR28221:SF2">
    <property type="entry name" value="RNA POLYMERASE I-SPECIFIC TRANSCRIPTION INITIATION FACTOR RRN6"/>
    <property type="match status" value="1"/>
</dbReference>
<evidence type="ECO:0000313" key="4">
    <source>
        <dbReference type="EMBL" id="RPB12823.1"/>
    </source>
</evidence>
<organism evidence="4 5">
    <name type="scientific">Morchella conica CCBAS932</name>
    <dbReference type="NCBI Taxonomy" id="1392247"/>
    <lineage>
        <taxon>Eukaryota</taxon>
        <taxon>Fungi</taxon>
        <taxon>Dikarya</taxon>
        <taxon>Ascomycota</taxon>
        <taxon>Pezizomycotina</taxon>
        <taxon>Pezizomycetes</taxon>
        <taxon>Pezizales</taxon>
        <taxon>Morchellaceae</taxon>
        <taxon>Morchella</taxon>
    </lineage>
</organism>
<evidence type="ECO:0000259" key="2">
    <source>
        <dbReference type="Pfam" id="PF10214"/>
    </source>
</evidence>
<dbReference type="STRING" id="1392247.A0A3N4KQE7"/>
<dbReference type="OrthoDB" id="4090074at2759"/>
<feature type="compositionally biased region" description="Basic residues" evidence="1">
    <location>
        <begin position="324"/>
        <end position="333"/>
    </location>
</feature>
<feature type="region of interest" description="Disordered" evidence="1">
    <location>
        <begin position="606"/>
        <end position="640"/>
    </location>
</feature>
<feature type="region of interest" description="Disordered" evidence="1">
    <location>
        <begin position="319"/>
        <end position="366"/>
    </location>
</feature>
<dbReference type="AlphaFoldDB" id="A0A3N4KQE7"/>
<dbReference type="InterPro" id="IPR048535">
    <property type="entry name" value="RRN6_beta-prop"/>
</dbReference>
<dbReference type="PANTHER" id="PTHR28221">
    <property type="entry name" value="RNA POLYMERASE I-SPECIFIC TRANSCRIPTION INITIATION FACTOR RRN6"/>
    <property type="match status" value="1"/>
</dbReference>
<dbReference type="InterPro" id="IPR048537">
    <property type="entry name" value="RRN6_HB"/>
</dbReference>
<dbReference type="Pfam" id="PF10214">
    <property type="entry name" value="Rrn6_beta-prop"/>
    <property type="match status" value="1"/>
</dbReference>
<evidence type="ECO:0000259" key="3">
    <source>
        <dbReference type="Pfam" id="PF20640"/>
    </source>
</evidence>
<evidence type="ECO:0000313" key="5">
    <source>
        <dbReference type="Proteomes" id="UP000277580"/>
    </source>
</evidence>
<sequence>MAVRTASSTMLFRQRRLEAPLPGRATRLAAVPLASVAGGTGKRAHAHVAFNPWYEKQFGIIDEGGRWRVYDLEGAQARDWRVRSDVKVAETGRGFVGGAEGGTGWGRLLWGGDVNTVLACDRRRAGLFDIRNVPSTRADIALPVYQGIAQGHLLDLHRGPETASTQTHDVFLLTSATLSWLDLRHSAKPIMTLPHYRHQNDISLAMSLLTINRTTTTALLYSRLNSLITSFRFDPNTAEDFPTTLGRPTTVPALAPRDASVPVQLGLAVRQCPLKQRGATDEAGEALLADEHLRFFTAFSTGPELELIQRVYSNKALSTTLHPPRNRHTRQVKSAHTIPATTAEPDSSDSDIDIDGPPHSSAPAEENRVNFRALYKHAFPRTDPTLRTASEDDPEHSIAATTSRLKTALTNRLTRGDLGIITLLNLHRPAMLYDDLAALQTSIHTLLTADPDLAPYQLRCLLPSPPSPAAADDFLATTESTPPSISIEQTYTHILHSFVTPLPAHTPPRARLRRERLSRALATDLFLATLGVNLQPQPQPQDADADAEHILGIRTYANVATRVTLPENLAGVLGRWVVGEDPAAVDLYQNVLLDLSISVSRWACSSPDENSPYIRPADETQNKNKNKNSRGMNDGRDQDG</sequence>
<dbReference type="EMBL" id="ML119126">
    <property type="protein sequence ID" value="RPB12823.1"/>
    <property type="molecule type" value="Genomic_DNA"/>
</dbReference>
<gene>
    <name evidence="4" type="ORF">P167DRAFT_564954</name>
</gene>
<name>A0A3N4KQE7_9PEZI</name>